<comment type="caution">
    <text evidence="1">The sequence shown here is derived from an EMBL/GenBank/DDBJ whole genome shotgun (WGS) entry which is preliminary data.</text>
</comment>
<sequence>MKTVNVKFVYVFRFRIKGTPMNIFLMDKHLKINNYITFSKISTFLKDIKTEINFKCITPKLMKGATPSELIKGVTANRMLTIGRKTEPAYRFSFGVTISSGLELKQHRFITTSVANSHSQTQCYRFHIFVHSITKWTWVIS</sequence>
<evidence type="ECO:0000313" key="1">
    <source>
        <dbReference type="EMBL" id="KRZ26816.1"/>
    </source>
</evidence>
<proteinExistence type="predicted"/>
<protein>
    <submittedName>
        <fullName evidence="1">Uncharacterized protein</fullName>
    </submittedName>
</protein>
<dbReference type="Proteomes" id="UP000054826">
    <property type="component" value="Unassembled WGS sequence"/>
</dbReference>
<organism evidence="1 2">
    <name type="scientific">Trichinella pseudospiralis</name>
    <name type="common">Parasitic roundworm</name>
    <dbReference type="NCBI Taxonomy" id="6337"/>
    <lineage>
        <taxon>Eukaryota</taxon>
        <taxon>Metazoa</taxon>
        <taxon>Ecdysozoa</taxon>
        <taxon>Nematoda</taxon>
        <taxon>Enoplea</taxon>
        <taxon>Dorylaimia</taxon>
        <taxon>Trichinellida</taxon>
        <taxon>Trichinellidae</taxon>
        <taxon>Trichinella</taxon>
    </lineage>
</organism>
<name>A0A0V1IVP7_TRIPS</name>
<reference evidence="1 2" key="1">
    <citation type="submission" date="2015-01" db="EMBL/GenBank/DDBJ databases">
        <title>Evolution of Trichinella species and genotypes.</title>
        <authorList>
            <person name="Korhonen P.K."/>
            <person name="Edoardo P."/>
            <person name="Giuseppe L.R."/>
            <person name="Gasser R.B."/>
        </authorList>
    </citation>
    <scope>NUCLEOTIDE SEQUENCE [LARGE SCALE GENOMIC DNA]</scope>
    <source>
        <strain evidence="1">ISS176</strain>
    </source>
</reference>
<accession>A0A0V1IVP7</accession>
<dbReference type="EMBL" id="JYDV01000175">
    <property type="protein sequence ID" value="KRZ26816.1"/>
    <property type="molecule type" value="Genomic_DNA"/>
</dbReference>
<gene>
    <name evidence="1" type="ORF">T4C_1887</name>
</gene>
<evidence type="ECO:0000313" key="2">
    <source>
        <dbReference type="Proteomes" id="UP000054826"/>
    </source>
</evidence>
<dbReference type="AlphaFoldDB" id="A0A0V1IVP7"/>